<dbReference type="HOGENOM" id="CLU_359736_0_0_7"/>
<dbReference type="GeneID" id="60657740"/>
<evidence type="ECO:0000313" key="5">
    <source>
        <dbReference type="Proteomes" id="UP000012527"/>
    </source>
</evidence>
<feature type="coiled-coil region" evidence="1">
    <location>
        <begin position="248"/>
        <end position="296"/>
    </location>
</feature>
<keyword evidence="1" id="KW-0175">Coiled coil</keyword>
<name>N2B9Y8_9HELI</name>
<dbReference type="RefSeq" id="WP_004089493.1">
    <property type="nucleotide sequence ID" value="NZ_KB822521.1"/>
</dbReference>
<protein>
    <recommendedName>
        <fullName evidence="3">MobA/VirD2-like nuclease domain-containing protein</fullName>
    </recommendedName>
</protein>
<dbReference type="Pfam" id="PF03432">
    <property type="entry name" value="Relaxase"/>
    <property type="match status" value="1"/>
</dbReference>
<accession>N2B9Y8</accession>
<feature type="region of interest" description="Disordered" evidence="2">
    <location>
        <begin position="757"/>
        <end position="778"/>
    </location>
</feature>
<gene>
    <name evidence="4" type="ORF">C826_02218</name>
</gene>
<dbReference type="AlphaFoldDB" id="N2B9Y8"/>
<evidence type="ECO:0000256" key="1">
    <source>
        <dbReference type="SAM" id="Coils"/>
    </source>
</evidence>
<proteinExistence type="predicted"/>
<dbReference type="PATRIC" id="fig|1235804.3.peg.2442"/>
<evidence type="ECO:0000313" key="4">
    <source>
        <dbReference type="EMBL" id="EMZ37221.1"/>
    </source>
</evidence>
<feature type="domain" description="MobA/VirD2-like nuclease" evidence="3">
    <location>
        <begin position="104"/>
        <end position="192"/>
    </location>
</feature>
<dbReference type="EMBL" id="AQFW01000020">
    <property type="protein sequence ID" value="EMZ37221.1"/>
    <property type="molecule type" value="Genomic_DNA"/>
</dbReference>
<dbReference type="InterPro" id="IPR005094">
    <property type="entry name" value="Endonuclease_MobA/VirD2"/>
</dbReference>
<sequence length="778" mass="93443">MSYNPYKQFDLVFKAFEDMQKDKYVFWEDKDTRIQKRYPRIPHEKAKDSYLFFVRRPARHSRQVVVKTLSNLDKRGTYNAISYVIRHSDSSYAIDELGNSVSLKEIMSDWKNDFGTHKNSKDSWHLCFSINEELTDRNIKALQESVKAVMDKHFYAHKYIQVLHTHQNNPHIHVVVNKRNMITHKKLHFKEKSDIRDFFTDIKNDFAIALNFHGLYYSNAQRVERESILSKSSFLDTIGHNDYYKDTIEQLDKDRDRLLKKRDNISKKTDILNDDLNDLQKQRDELQNIIDDIKSQELYFYVEKSKVLKEVEKILTSNKKDKKAIGALFDSIPQYPDKSVMFFALKQIKEISKTIKTKRHEKRLLSKDYNSIDKHIREVEREARYHRQEFSKDTDDKALVTKAKERYLDFILKHKRGATKSQLDVARNIQNQIREEQKALEIHLSMQQQFDNLLLKHFNIHTNSFSLIYACKNLDKKMRSLHNMDKYALTDSKIYENYFNTLKENSVVLDKIINEKILHYESILTNEKEWDKYSLNTLNYYHKEFMTLVTYLDNKDYRMSENDKNELKDKIDTYMVKKQEEFKQKQEQHDKLQYYKDFIEWYIQDRKFNDFNANYIRKSLTEKAKNNTIEQYFIQYNDSGLLDYMVYLRQKEKEKKDITATQNVSKDTPKELQELPESQLKESKEFYKQFVEWYAKIKKFDDDIPLKELYLKQALSGELENFFAKKYITAIDDFKAYLNKEYGYNIYAKKDSINDTTKDSKIESKTALQNDKNKGIER</sequence>
<comment type="caution">
    <text evidence="4">The sequence shown here is derived from an EMBL/GenBank/DDBJ whole genome shotgun (WGS) entry which is preliminary data.</text>
</comment>
<reference evidence="4 5" key="1">
    <citation type="submission" date="2013-02" db="EMBL/GenBank/DDBJ databases">
        <title>The Genome Sequence of Helicobacter bilis WiWa.</title>
        <authorList>
            <consortium name="The Broad Institute Genome Sequencing Platform"/>
            <person name="Ward D."/>
            <person name="Overstreet A.-M.C."/>
            <person name="Ramer-Tait A.E."/>
            <person name="Phillips G.J."/>
            <person name="Wannemuehler M.J."/>
            <person name="Walker B."/>
            <person name="Young S.K."/>
            <person name="Zeng Q."/>
            <person name="Gargeya S."/>
            <person name="Fitzgerald M."/>
            <person name="Haas B."/>
            <person name="Abouelleil A."/>
            <person name="Alvarado L."/>
            <person name="Arachchi H.M."/>
            <person name="Berlin A.M."/>
            <person name="Chapman S.B."/>
            <person name="Dewar J."/>
            <person name="Goldberg J."/>
            <person name="Griggs A."/>
            <person name="Gujja S."/>
            <person name="Hansen M."/>
            <person name="Howarth C."/>
            <person name="Imamovic A."/>
            <person name="Larimer J."/>
            <person name="McCowan C."/>
            <person name="Murphy C."/>
            <person name="Neiman D."/>
            <person name="Pearson M."/>
            <person name="Priest M."/>
            <person name="Roberts A."/>
            <person name="Saif S."/>
            <person name="Shea T."/>
            <person name="Sisk P."/>
            <person name="Sykes S."/>
            <person name="Wortman J."/>
            <person name="Nusbaum C."/>
            <person name="Birren B."/>
        </authorList>
    </citation>
    <scope>NUCLEOTIDE SEQUENCE [LARGE SCALE GENOMIC DNA]</scope>
    <source>
        <strain evidence="4 5">WiWa</strain>
    </source>
</reference>
<evidence type="ECO:0000259" key="3">
    <source>
        <dbReference type="Pfam" id="PF03432"/>
    </source>
</evidence>
<dbReference type="Proteomes" id="UP000012527">
    <property type="component" value="Unassembled WGS sequence"/>
</dbReference>
<evidence type="ECO:0000256" key="2">
    <source>
        <dbReference type="SAM" id="MobiDB-lite"/>
    </source>
</evidence>
<organism evidence="4 5">
    <name type="scientific">Helicobacter bilis WiWa</name>
    <dbReference type="NCBI Taxonomy" id="1235804"/>
    <lineage>
        <taxon>Bacteria</taxon>
        <taxon>Pseudomonadati</taxon>
        <taxon>Campylobacterota</taxon>
        <taxon>Epsilonproteobacteria</taxon>
        <taxon>Campylobacterales</taxon>
        <taxon>Helicobacteraceae</taxon>
        <taxon>Helicobacter</taxon>
    </lineage>
</organism>